<accession>A0A031LUL5</accession>
<dbReference type="Pfam" id="PF00009">
    <property type="entry name" value="GTP_EFTU"/>
    <property type="match status" value="1"/>
</dbReference>
<dbReference type="PROSITE" id="PS51722">
    <property type="entry name" value="G_TR_2"/>
    <property type="match status" value="1"/>
</dbReference>
<evidence type="ECO:0000256" key="2">
    <source>
        <dbReference type="ARBA" id="ARBA00022768"/>
    </source>
</evidence>
<dbReference type="InterPro" id="IPR009000">
    <property type="entry name" value="Transl_B-barrel_sf"/>
</dbReference>
<dbReference type="InterPro" id="IPR004161">
    <property type="entry name" value="EFTu-like_2"/>
</dbReference>
<dbReference type="InterPro" id="IPR050055">
    <property type="entry name" value="EF-Tu_GTPase"/>
</dbReference>
<evidence type="ECO:0000313" key="6">
    <source>
        <dbReference type="EMBL" id="EZQ10838.1"/>
    </source>
</evidence>
<dbReference type="GO" id="GO:0005525">
    <property type="term" value="F:GTP binding"/>
    <property type="evidence" value="ECO:0007669"/>
    <property type="project" value="UniProtKB-KW"/>
</dbReference>
<keyword evidence="4" id="KW-0342">GTP-binding</keyword>
<dbReference type="GO" id="GO:0003924">
    <property type="term" value="F:GTPase activity"/>
    <property type="evidence" value="ECO:0007669"/>
    <property type="project" value="InterPro"/>
</dbReference>
<keyword evidence="3" id="KW-0648">Protein biosynthesis</keyword>
<dbReference type="Pfam" id="PF03144">
    <property type="entry name" value="GTP_EFTU_D2"/>
    <property type="match status" value="1"/>
</dbReference>
<evidence type="ECO:0000256" key="3">
    <source>
        <dbReference type="ARBA" id="ARBA00022917"/>
    </source>
</evidence>
<organism evidence="6 7">
    <name type="scientific">Candidatus Acidianus copahuensis</name>
    <dbReference type="NCBI Taxonomy" id="1160895"/>
    <lineage>
        <taxon>Archaea</taxon>
        <taxon>Thermoproteota</taxon>
        <taxon>Thermoprotei</taxon>
        <taxon>Sulfolobales</taxon>
        <taxon>Sulfolobaceae</taxon>
        <taxon>Acidianus</taxon>
    </lineage>
</organism>
<evidence type="ECO:0000256" key="1">
    <source>
        <dbReference type="ARBA" id="ARBA00022741"/>
    </source>
</evidence>
<dbReference type="SUPFAM" id="SSF50465">
    <property type="entry name" value="EF-Tu/eEF-1alpha/eIF2-gamma C-terminal domain"/>
    <property type="match status" value="1"/>
</dbReference>
<evidence type="ECO:0000256" key="4">
    <source>
        <dbReference type="ARBA" id="ARBA00023134"/>
    </source>
</evidence>
<dbReference type="Gene3D" id="3.40.50.300">
    <property type="entry name" value="P-loop containing nucleotide triphosphate hydrolases"/>
    <property type="match status" value="1"/>
</dbReference>
<dbReference type="STRING" id="1160895.CM19_03120"/>
<evidence type="ECO:0000313" key="7">
    <source>
        <dbReference type="Proteomes" id="UP000024332"/>
    </source>
</evidence>
<reference evidence="6 7" key="1">
    <citation type="submission" date="2014-03" db="EMBL/GenBank/DDBJ databases">
        <title>Draft genome sequence of the novel thermoacidophilic archaea Acidianus copahuensis ALE1 strain, isolated from Copahue volcanic area in Neuquen Argentina.</title>
        <authorList>
            <person name="Urbieta M.S."/>
            <person name="Rascovan N."/>
            <person name="Castro C."/>
            <person name="Revale S."/>
            <person name="Giaveno M.A."/>
            <person name="Vazquez M.P."/>
            <person name="Donati E.R."/>
        </authorList>
    </citation>
    <scope>NUCLEOTIDE SEQUENCE [LARGE SCALE GENOMIC DNA]</scope>
    <source>
        <strain evidence="6 7">ALE1</strain>
    </source>
</reference>
<dbReference type="CDD" id="cd03694">
    <property type="entry name" value="GTPBP_II"/>
    <property type="match status" value="1"/>
</dbReference>
<dbReference type="Pfam" id="PF03143">
    <property type="entry name" value="GTP_EFTU_D3"/>
    <property type="match status" value="1"/>
</dbReference>
<name>A0A031LUL5_9CREN</name>
<dbReference type="InterPro" id="IPR009001">
    <property type="entry name" value="Transl_elong_EF1A/Init_IF2_C"/>
</dbReference>
<dbReference type="Proteomes" id="UP000024332">
    <property type="component" value="Unassembled WGS sequence"/>
</dbReference>
<dbReference type="CDD" id="cd03708">
    <property type="entry name" value="GTPBP_III"/>
    <property type="match status" value="1"/>
</dbReference>
<evidence type="ECO:0000259" key="5">
    <source>
        <dbReference type="PROSITE" id="PS51722"/>
    </source>
</evidence>
<dbReference type="OrthoDB" id="30874at2157"/>
<dbReference type="AlphaFoldDB" id="A0A031LUL5"/>
<feature type="domain" description="Tr-type G" evidence="5">
    <location>
        <begin position="109"/>
        <end position="338"/>
    </location>
</feature>
<dbReference type="SUPFAM" id="SSF52540">
    <property type="entry name" value="P-loop containing nucleoside triphosphate hydrolases"/>
    <property type="match status" value="1"/>
</dbReference>
<dbReference type="InterPro" id="IPR004160">
    <property type="entry name" value="Transl_elong_EFTu/EF1A_C"/>
</dbReference>
<dbReference type="PANTHER" id="PTHR43721:SF9">
    <property type="entry name" value="GTP-BINDING PROTEIN 1"/>
    <property type="match status" value="1"/>
</dbReference>
<dbReference type="SUPFAM" id="SSF50447">
    <property type="entry name" value="Translation proteins"/>
    <property type="match status" value="1"/>
</dbReference>
<sequence>MKYPRENDVGKIEYKLILSNVTEQRLQELASQMKFRLEEGGGEAIYVVGVSDDGEVIGLDIQSLNNTITSLEKIASMINAVIAHKRVVEVKKTRYVGEVLVRLHKAEVPLEINLAVMGHVNAGKSTVTGSLILGKLDDGNGSLRSMIARYLHEVISGRTSSITMRILGFNDKGEITNHQCRDPMDEAEVTIRSSKVLRLIDLGGHERYLRTTLKGLMGYETDYVMLVVGGDDGLSIMGREHLAVASVLKYPIFIVITKVDKYPKEKINAIEEDIKNVMKIPGINRLVMEVQDDNDLLTAILGLKTGRVVPIFKISNVSGMNVDLLTRFLYLLPPRKSYGRSGEPLVYIDEVYNVTGTGPVVLGSVIRGVMKENDIVYLGPLNDGNFIQVRVKSIQVNRVFVDKVREGSIATFAVQGVQKEIIRKGMILIKDKKPKAVNEFKAKVIVLHHPTTIREGYVATLHMYTIRQAVRFERIQNKFLRSGESSEVEMRFLYKPEYIENGQIFVFREGRTRGLGIVSSIDSSNSA</sequence>
<dbReference type="InterPro" id="IPR000795">
    <property type="entry name" value="T_Tr_GTP-bd_dom"/>
</dbReference>
<dbReference type="Gene3D" id="2.40.30.10">
    <property type="entry name" value="Translation factors"/>
    <property type="match status" value="2"/>
</dbReference>
<dbReference type="InterPro" id="IPR027417">
    <property type="entry name" value="P-loop_NTPase"/>
</dbReference>
<proteinExistence type="predicted"/>
<keyword evidence="7" id="KW-1185">Reference proteome</keyword>
<dbReference type="GO" id="GO:0003746">
    <property type="term" value="F:translation elongation factor activity"/>
    <property type="evidence" value="ECO:0007669"/>
    <property type="project" value="UniProtKB-KW"/>
</dbReference>
<dbReference type="EMBL" id="JFZT01000019">
    <property type="protein sequence ID" value="EZQ10838.1"/>
    <property type="molecule type" value="Genomic_DNA"/>
</dbReference>
<dbReference type="PANTHER" id="PTHR43721">
    <property type="entry name" value="ELONGATION FACTOR TU-RELATED"/>
    <property type="match status" value="1"/>
</dbReference>
<dbReference type="InterPro" id="IPR035531">
    <property type="entry name" value="GTPBP1-like"/>
</dbReference>
<gene>
    <name evidence="6" type="ORF">CM19_03120</name>
</gene>
<dbReference type="CDD" id="cd04165">
    <property type="entry name" value="GTPBP1_like"/>
    <property type="match status" value="1"/>
</dbReference>
<keyword evidence="2 6" id="KW-0251">Elongation factor</keyword>
<dbReference type="RefSeq" id="WP_048099000.1">
    <property type="nucleotide sequence ID" value="NZ_JFZT01000019.1"/>
</dbReference>
<protein>
    <submittedName>
        <fullName evidence="6">Elongation factor 1-alpha</fullName>
    </submittedName>
</protein>
<keyword evidence="1" id="KW-0547">Nucleotide-binding</keyword>
<comment type="caution">
    <text evidence="6">The sequence shown here is derived from an EMBL/GenBank/DDBJ whole genome shotgun (WGS) entry which is preliminary data.</text>
</comment>